<dbReference type="RefSeq" id="WP_281807770.1">
    <property type="nucleotide sequence ID" value="NZ_BSDO01000003.1"/>
</dbReference>
<feature type="compositionally biased region" description="Pro residues" evidence="1">
    <location>
        <begin position="221"/>
        <end position="232"/>
    </location>
</feature>
<gene>
    <name evidence="4" type="ORF">GGQ86_002626</name>
    <name evidence="3" type="ORF">XFLAVUS301_25420</name>
</gene>
<evidence type="ECO:0000313" key="3">
    <source>
        <dbReference type="EMBL" id="GLI22868.1"/>
    </source>
</evidence>
<organism evidence="3 5">
    <name type="scientific">Xanthobacter flavus</name>
    <dbReference type="NCBI Taxonomy" id="281"/>
    <lineage>
        <taxon>Bacteria</taxon>
        <taxon>Pseudomonadati</taxon>
        <taxon>Pseudomonadota</taxon>
        <taxon>Alphaproteobacteria</taxon>
        <taxon>Hyphomicrobiales</taxon>
        <taxon>Xanthobacteraceae</taxon>
        <taxon>Xanthobacter</taxon>
    </lineage>
</organism>
<reference evidence="4 6" key="2">
    <citation type="submission" date="2023-07" db="EMBL/GenBank/DDBJ databases">
        <title>Genomic Encyclopedia of Type Strains, Phase IV (KMG-IV): sequencing the most valuable type-strain genomes for metagenomic binning, comparative biology and taxonomic classification.</title>
        <authorList>
            <person name="Goeker M."/>
        </authorList>
    </citation>
    <scope>NUCLEOTIDE SEQUENCE [LARGE SCALE GENOMIC DNA]</scope>
    <source>
        <strain evidence="4 6">DSM 338</strain>
    </source>
</reference>
<keyword evidence="2" id="KW-0472">Membrane</keyword>
<evidence type="ECO:0000313" key="6">
    <source>
        <dbReference type="Proteomes" id="UP001245370"/>
    </source>
</evidence>
<feature type="compositionally biased region" description="Basic and acidic residues" evidence="1">
    <location>
        <begin position="119"/>
        <end position="149"/>
    </location>
</feature>
<dbReference type="AlphaFoldDB" id="A0A9W6CS49"/>
<dbReference type="Proteomes" id="UP001144397">
    <property type="component" value="Unassembled WGS sequence"/>
</dbReference>
<comment type="caution">
    <text evidence="3">The sequence shown here is derived from an EMBL/GenBank/DDBJ whole genome shotgun (WGS) entry which is preliminary data.</text>
</comment>
<evidence type="ECO:0000256" key="2">
    <source>
        <dbReference type="SAM" id="Phobius"/>
    </source>
</evidence>
<feature type="transmembrane region" description="Helical" evidence="2">
    <location>
        <begin position="34"/>
        <end position="56"/>
    </location>
</feature>
<evidence type="ECO:0008006" key="7">
    <source>
        <dbReference type="Google" id="ProtNLM"/>
    </source>
</evidence>
<feature type="compositionally biased region" description="Pro residues" evidence="1">
    <location>
        <begin position="189"/>
        <end position="214"/>
    </location>
</feature>
<protein>
    <recommendedName>
        <fullName evidence="7">DUF308 domain-containing protein</fullName>
    </recommendedName>
</protein>
<keyword evidence="2" id="KW-1133">Transmembrane helix</keyword>
<proteinExistence type="predicted"/>
<accession>A0A9W6CS49</accession>
<dbReference type="EMBL" id="JAVDPY010000004">
    <property type="protein sequence ID" value="MDR6334150.1"/>
    <property type="molecule type" value="Genomic_DNA"/>
</dbReference>
<keyword evidence="2" id="KW-0812">Transmembrane</keyword>
<feature type="compositionally biased region" description="Pro residues" evidence="1">
    <location>
        <begin position="154"/>
        <end position="169"/>
    </location>
</feature>
<dbReference type="EMBL" id="BSDO01000003">
    <property type="protein sequence ID" value="GLI22868.1"/>
    <property type="molecule type" value="Genomic_DNA"/>
</dbReference>
<name>A0A9W6CS49_XANFL</name>
<reference evidence="3" key="1">
    <citation type="submission" date="2022-12" db="EMBL/GenBank/DDBJ databases">
        <title>Reference genome sequencing for broad-spectrum identification of bacterial and archaeal isolates by mass spectrometry.</title>
        <authorList>
            <person name="Sekiguchi Y."/>
            <person name="Tourlousse D.M."/>
        </authorList>
    </citation>
    <scope>NUCLEOTIDE SEQUENCE</scope>
    <source>
        <strain evidence="3">301</strain>
    </source>
</reference>
<feature type="compositionally biased region" description="Low complexity" evidence="1">
    <location>
        <begin position="80"/>
        <end position="98"/>
    </location>
</feature>
<dbReference type="Proteomes" id="UP001245370">
    <property type="component" value="Unassembled WGS sequence"/>
</dbReference>
<sequence length="288" mass="30545">MWWFLVLLGVLIALAGLAVIGLGVTIYVSAFGNTLITTGAVAASGGFVITAMGLVLRQLDRLTRQIERSYPAGEAEAEEAAAQPASRSARAGRGAAPRLSVDDLVGSEETDAEAAPPPARERAADRPQERPQERAPERAPERPQERQAERNPAPRRPAGPSPLLPPPEAGQPADPMVEARRQRVQRGPEPAPEAPIAPPAPPRPRTGYEPPPRPARAAPTEAPPPVPAPAPAREPDEPRILKSGIVGGMAYTLYSDGSIQAELPTGVVRFASLQELRDHVAQAQQGER</sequence>
<evidence type="ECO:0000313" key="5">
    <source>
        <dbReference type="Proteomes" id="UP001144397"/>
    </source>
</evidence>
<evidence type="ECO:0000313" key="4">
    <source>
        <dbReference type="EMBL" id="MDR6334150.1"/>
    </source>
</evidence>
<evidence type="ECO:0000256" key="1">
    <source>
        <dbReference type="SAM" id="MobiDB-lite"/>
    </source>
</evidence>
<keyword evidence="6" id="KW-1185">Reference proteome</keyword>
<feature type="region of interest" description="Disordered" evidence="1">
    <location>
        <begin position="72"/>
        <end position="238"/>
    </location>
</feature>
<dbReference type="GeneID" id="95763325"/>